<evidence type="ECO:0000313" key="2">
    <source>
        <dbReference type="Proteomes" id="UP001497535"/>
    </source>
</evidence>
<name>A0ACB0XYM2_MELEN</name>
<reference evidence="1" key="1">
    <citation type="submission" date="2023-11" db="EMBL/GenBank/DDBJ databases">
        <authorList>
            <person name="Poullet M."/>
        </authorList>
    </citation>
    <scope>NUCLEOTIDE SEQUENCE</scope>
    <source>
        <strain evidence="1">E1834</strain>
    </source>
</reference>
<evidence type="ECO:0000313" key="1">
    <source>
        <dbReference type="EMBL" id="CAK5023388.1"/>
    </source>
</evidence>
<keyword evidence="2" id="KW-1185">Reference proteome</keyword>
<dbReference type="EMBL" id="CAVMJV010000004">
    <property type="protein sequence ID" value="CAK5023388.1"/>
    <property type="molecule type" value="Genomic_DNA"/>
</dbReference>
<protein>
    <submittedName>
        <fullName evidence="1">Uncharacterized protein</fullName>
    </submittedName>
</protein>
<dbReference type="Proteomes" id="UP001497535">
    <property type="component" value="Unassembled WGS sequence"/>
</dbReference>
<sequence>MFCILIITAPYPVETIYLKPKYNNLTKHEKPTLIELLKFYQINMNPNLDNQLPKIKEAKECRNIKIKGGNYYECFYEIELIDDNYEINFEEKNGEIIKGNLEKNCKEGEGNEEKNCEKTFKYVNNYED</sequence>
<gene>
    <name evidence="1" type="ORF">MENTE1834_LOCUS5180</name>
</gene>
<organism evidence="1 2">
    <name type="scientific">Meloidogyne enterolobii</name>
    <name type="common">Root-knot nematode worm</name>
    <name type="synonym">Meloidogyne mayaguensis</name>
    <dbReference type="NCBI Taxonomy" id="390850"/>
    <lineage>
        <taxon>Eukaryota</taxon>
        <taxon>Metazoa</taxon>
        <taxon>Ecdysozoa</taxon>
        <taxon>Nematoda</taxon>
        <taxon>Chromadorea</taxon>
        <taxon>Rhabditida</taxon>
        <taxon>Tylenchina</taxon>
        <taxon>Tylenchomorpha</taxon>
        <taxon>Tylenchoidea</taxon>
        <taxon>Meloidogynidae</taxon>
        <taxon>Meloidogyninae</taxon>
        <taxon>Meloidogyne</taxon>
    </lineage>
</organism>
<proteinExistence type="predicted"/>
<accession>A0ACB0XYM2</accession>
<comment type="caution">
    <text evidence="1">The sequence shown here is derived from an EMBL/GenBank/DDBJ whole genome shotgun (WGS) entry which is preliminary data.</text>
</comment>